<evidence type="ECO:0000259" key="9">
    <source>
        <dbReference type="PROSITE" id="PS51645"/>
    </source>
</evidence>
<dbReference type="GO" id="GO:0006950">
    <property type="term" value="P:response to stress"/>
    <property type="evidence" value="ECO:0007669"/>
    <property type="project" value="UniProtKB-ARBA"/>
</dbReference>
<dbReference type="Pfam" id="PF03441">
    <property type="entry name" value="FAD_binding_7"/>
    <property type="match status" value="1"/>
</dbReference>
<evidence type="ECO:0000313" key="10">
    <source>
        <dbReference type="EMBL" id="CAH2355639.1"/>
    </source>
</evidence>
<evidence type="ECO:0000313" key="11">
    <source>
        <dbReference type="Proteomes" id="UP000837801"/>
    </source>
</evidence>
<evidence type="ECO:0000256" key="1">
    <source>
        <dbReference type="ARBA" id="ARBA00001932"/>
    </source>
</evidence>
<feature type="binding site" evidence="6">
    <location>
        <begin position="476"/>
        <end position="478"/>
    </location>
    <ligand>
        <name>FAD</name>
        <dbReference type="ChEBI" id="CHEBI:57692"/>
    </ligand>
</feature>
<dbReference type="PRINTS" id="PR00147">
    <property type="entry name" value="DNAPHOTLYASE"/>
</dbReference>
<feature type="region of interest" description="Disordered" evidence="8">
    <location>
        <begin position="1"/>
        <end position="45"/>
    </location>
</feature>
<feature type="binding site" evidence="6">
    <location>
        <position position="321"/>
    </location>
    <ligand>
        <name>FAD</name>
        <dbReference type="ChEBI" id="CHEBI:57692"/>
    </ligand>
</feature>
<evidence type="ECO:0000256" key="6">
    <source>
        <dbReference type="PIRSR" id="PIRSR602081-1"/>
    </source>
</evidence>
<comment type="similarity">
    <text evidence="2">Belongs to the DNA photolyase class-1 family.</text>
</comment>
<dbReference type="PROSITE" id="PS51645">
    <property type="entry name" value="PHR_CRY_ALPHA_BETA"/>
    <property type="match status" value="1"/>
</dbReference>
<dbReference type="InterPro" id="IPR006050">
    <property type="entry name" value="DNA_photolyase_N"/>
</dbReference>
<dbReference type="SUPFAM" id="SSF52425">
    <property type="entry name" value="Cryptochrome/photolyase, N-terminal domain"/>
    <property type="match status" value="1"/>
</dbReference>
<dbReference type="GO" id="GO:0005634">
    <property type="term" value="C:nucleus"/>
    <property type="evidence" value="ECO:0007669"/>
    <property type="project" value="TreeGrafter"/>
</dbReference>
<sequence>MGQKATNGSKRQKIEREQSTVEAPSNLLPHFSSPHYPSSNSDKKKIPQSLLPELNELQKSNSSHAVEVEACKSIVHIFTRDFRINDNISLSEASQRATELGKPLICIYVDYPQLDRVHSVSGWQREYRKQALLKLQTVLETEYSIPLYFSSCEDTSKPKILEHLLSVLAKVESTIVYSNILYEIDELKLCLHMLKELPKHGISFNTFHDFCVIGPDNIRTKKDSPYSVFTPWYKSWLKYLNENKTEILRHVKVNKSPKNENVDPLCKKFFNSTFEEKAIKQEVDVDYTQQRKNFNKYWNAGEESAMKDLDSFIKSRKISSYGKNRDSVEPIETSQLSLHISSGTISVRTILRRLQSKIPKLFVFDHKGNEGESSWIRQLAWRDFYTHILCHWPYVCTYLPFQTDFASIQWEYNKDHFMKWCKGDTGYPFVDAAMRQLNQTGYMHNRCRMVVASFLSKHLLIDWRFGERYFLEHLVDGDFASNNGGWGFSSSVGVDPQPYFRVFNPWTQSEKFGANGEYIRKWVPELRHIKDKSIHNPYASHESVDGYPRPIVDHKASRERALQRYKQAKYDEA</sequence>
<dbReference type="InterPro" id="IPR018394">
    <property type="entry name" value="DNA_photolyase_1_CS_C"/>
</dbReference>
<dbReference type="Gene3D" id="1.25.40.80">
    <property type="match status" value="1"/>
</dbReference>
<dbReference type="Pfam" id="PF00875">
    <property type="entry name" value="DNA_photolyase"/>
    <property type="match status" value="1"/>
</dbReference>
<dbReference type="GO" id="GO:0003904">
    <property type="term" value="F:deoxyribodipyrimidine photo-lyase activity"/>
    <property type="evidence" value="ECO:0007669"/>
    <property type="project" value="TreeGrafter"/>
</dbReference>
<dbReference type="InterPro" id="IPR014729">
    <property type="entry name" value="Rossmann-like_a/b/a_fold"/>
</dbReference>
<dbReference type="Proteomes" id="UP000837801">
    <property type="component" value="Unassembled WGS sequence"/>
</dbReference>
<dbReference type="GO" id="GO:0043153">
    <property type="term" value="P:entrainment of circadian clock by photoperiod"/>
    <property type="evidence" value="ECO:0007669"/>
    <property type="project" value="TreeGrafter"/>
</dbReference>
<evidence type="ECO:0000256" key="5">
    <source>
        <dbReference type="ARBA" id="ARBA00022991"/>
    </source>
</evidence>
<feature type="binding site" evidence="6">
    <location>
        <begin position="333"/>
        <end position="337"/>
    </location>
    <ligand>
        <name>FAD</name>
        <dbReference type="ChEBI" id="CHEBI:57692"/>
    </ligand>
</feature>
<feature type="site" description="Electron transfer via tryptophanyl radical" evidence="7">
    <location>
        <position position="486"/>
    </location>
</feature>
<reference evidence="10" key="1">
    <citation type="submission" date="2022-03" db="EMBL/GenBank/DDBJ databases">
        <authorList>
            <person name="Legras J.-L."/>
            <person name="Devillers H."/>
            <person name="Grondin C."/>
        </authorList>
    </citation>
    <scope>NUCLEOTIDE SEQUENCE</scope>
    <source>
        <strain evidence="10">CLIB 1423</strain>
    </source>
</reference>
<keyword evidence="5" id="KW-0157">Chromophore</keyword>
<dbReference type="GO" id="GO:0005737">
    <property type="term" value="C:cytoplasm"/>
    <property type="evidence" value="ECO:0007669"/>
    <property type="project" value="TreeGrafter"/>
</dbReference>
<dbReference type="PANTHER" id="PTHR11455">
    <property type="entry name" value="CRYPTOCHROME"/>
    <property type="match status" value="1"/>
</dbReference>
<proteinExistence type="inferred from homology"/>
<feature type="domain" description="Photolyase/cryptochrome alpha/beta" evidence="9">
    <location>
        <begin position="72"/>
        <end position="212"/>
    </location>
</feature>
<feature type="site" description="Electron transfer via tryptophanyl radical" evidence="7">
    <location>
        <position position="410"/>
    </location>
</feature>
<dbReference type="PANTHER" id="PTHR11455:SF18">
    <property type="entry name" value="SI:CH1073-390K14.1"/>
    <property type="match status" value="1"/>
</dbReference>
<evidence type="ECO:0000256" key="3">
    <source>
        <dbReference type="ARBA" id="ARBA00022630"/>
    </source>
</evidence>
<evidence type="ECO:0000256" key="7">
    <source>
        <dbReference type="PIRSR" id="PIRSR602081-2"/>
    </source>
</evidence>
<dbReference type="PROSITE" id="PS00691">
    <property type="entry name" value="DNA_PHOTOLYASES_1_2"/>
    <property type="match status" value="1"/>
</dbReference>
<gene>
    <name evidence="10" type="ORF">CLIB1423_30S00430</name>
</gene>
<dbReference type="EMBL" id="CAKXYY010000030">
    <property type="protein sequence ID" value="CAH2355639.1"/>
    <property type="molecule type" value="Genomic_DNA"/>
</dbReference>
<evidence type="ECO:0000256" key="2">
    <source>
        <dbReference type="ARBA" id="ARBA00005862"/>
    </source>
</evidence>
<feature type="binding site" evidence="6">
    <location>
        <position position="375"/>
    </location>
    <ligand>
        <name>FAD</name>
        <dbReference type="ChEBI" id="CHEBI:57692"/>
    </ligand>
</feature>
<dbReference type="GO" id="GO:0032922">
    <property type="term" value="P:circadian regulation of gene expression"/>
    <property type="evidence" value="ECO:0007669"/>
    <property type="project" value="TreeGrafter"/>
</dbReference>
<dbReference type="InterPro" id="IPR002081">
    <property type="entry name" value="Cryptochrome/DNA_photolyase_1"/>
</dbReference>
<dbReference type="InterPro" id="IPR036155">
    <property type="entry name" value="Crypto/Photolyase_N_sf"/>
</dbReference>
<comment type="cofactor">
    <cofactor evidence="1">
        <name>(6R)-5,10-methylene-5,6,7,8-tetrahydrofolate</name>
        <dbReference type="ChEBI" id="CHEBI:15636"/>
    </cofactor>
</comment>
<name>A0A9P0QVJ5_9ASCO</name>
<evidence type="ECO:0000256" key="4">
    <source>
        <dbReference type="ARBA" id="ARBA00022827"/>
    </source>
</evidence>
<keyword evidence="3 6" id="KW-0285">Flavoprotein</keyword>
<feature type="site" description="Electron transfer via tryptophanyl radical" evidence="7">
    <location>
        <position position="463"/>
    </location>
</feature>
<dbReference type="GO" id="GO:0071949">
    <property type="term" value="F:FAD binding"/>
    <property type="evidence" value="ECO:0007669"/>
    <property type="project" value="TreeGrafter"/>
</dbReference>
<dbReference type="FunFam" id="1.10.579.10:FF:000003">
    <property type="entry name" value="Deoxyribodipyrimidine photo-lyase"/>
    <property type="match status" value="1"/>
</dbReference>
<dbReference type="SUPFAM" id="SSF48173">
    <property type="entry name" value="Cryptochrome/photolyase FAD-binding domain"/>
    <property type="match status" value="1"/>
</dbReference>
<dbReference type="GO" id="GO:0003677">
    <property type="term" value="F:DNA binding"/>
    <property type="evidence" value="ECO:0007669"/>
    <property type="project" value="TreeGrafter"/>
</dbReference>
<keyword evidence="4 6" id="KW-0274">FAD</keyword>
<dbReference type="InterPro" id="IPR005101">
    <property type="entry name" value="Cryptochr/Photolyase_FAD-bd"/>
</dbReference>
<comment type="caution">
    <text evidence="10">The sequence shown here is derived from an EMBL/GenBank/DDBJ whole genome shotgun (WGS) entry which is preliminary data.</text>
</comment>
<comment type="cofactor">
    <cofactor evidence="6">
        <name>FAD</name>
        <dbReference type="ChEBI" id="CHEBI:57692"/>
    </cofactor>
    <text evidence="6">Binds 1 FAD per subunit.</text>
</comment>
<dbReference type="Gene3D" id="3.40.50.620">
    <property type="entry name" value="HUPs"/>
    <property type="match status" value="1"/>
</dbReference>
<accession>A0A9P0QVJ5</accession>
<protein>
    <submittedName>
        <fullName evidence="10">Deoxyribodipyrimidine photo-lyase, mitochondrial</fullName>
    </submittedName>
</protein>
<dbReference type="OrthoDB" id="435881at2759"/>
<feature type="binding site" evidence="6">
    <location>
        <begin position="378"/>
        <end position="385"/>
    </location>
    <ligand>
        <name>FAD</name>
        <dbReference type="ChEBI" id="CHEBI:57692"/>
    </ligand>
</feature>
<dbReference type="AlphaFoldDB" id="A0A9P0QVJ5"/>
<keyword evidence="11" id="KW-1185">Reference proteome</keyword>
<evidence type="ECO:0000256" key="8">
    <source>
        <dbReference type="SAM" id="MobiDB-lite"/>
    </source>
</evidence>
<dbReference type="InterPro" id="IPR036134">
    <property type="entry name" value="Crypto/Photolyase_FAD-like_sf"/>
</dbReference>
<dbReference type="GO" id="GO:0006139">
    <property type="term" value="P:nucleobase-containing compound metabolic process"/>
    <property type="evidence" value="ECO:0007669"/>
    <property type="project" value="UniProtKB-ARBA"/>
</dbReference>
<dbReference type="Gene3D" id="1.10.579.10">
    <property type="entry name" value="DNA Cyclobutane Dipyrimidine Photolyase, subunit A, domain 3"/>
    <property type="match status" value="1"/>
</dbReference>
<organism evidence="10 11">
    <name type="scientific">[Candida] railenensis</name>
    <dbReference type="NCBI Taxonomy" id="45579"/>
    <lineage>
        <taxon>Eukaryota</taxon>
        <taxon>Fungi</taxon>
        <taxon>Dikarya</taxon>
        <taxon>Ascomycota</taxon>
        <taxon>Saccharomycotina</taxon>
        <taxon>Pichiomycetes</taxon>
        <taxon>Debaryomycetaceae</taxon>
        <taxon>Kurtzmaniella</taxon>
    </lineage>
</organism>